<protein>
    <recommendedName>
        <fullName evidence="12">EamA domain-containing protein</fullName>
    </recommendedName>
</protein>
<evidence type="ECO:0000256" key="9">
    <source>
        <dbReference type="ARBA" id="ARBA00023098"/>
    </source>
</evidence>
<dbReference type="InterPro" id="IPR000390">
    <property type="entry name" value="Small_drug/metabolite_transptr"/>
</dbReference>
<dbReference type="STRING" id="1280946.HY29_07895"/>
<keyword evidence="5" id="KW-0441">Lipid A biosynthesis</keyword>
<keyword evidence="4" id="KW-0997">Cell inner membrane</keyword>
<evidence type="ECO:0000313" key="13">
    <source>
        <dbReference type="EMBL" id="KCZ57058.1"/>
    </source>
</evidence>
<keyword evidence="8 11" id="KW-1133">Transmembrane helix</keyword>
<sequence length="119" mass="13275">MTAWTYLLILFGSTLTAFGGIWLKRGASAVVLDQGLWPMARTAAFNLQLLFGLICYILPIGIWIYLLRAHDLSKIQPLLAVVYVITPIFAIFFLHESVSLMRWGGIFFIIIGVALVSQS</sequence>
<evidence type="ECO:0000259" key="12">
    <source>
        <dbReference type="Pfam" id="PF00892"/>
    </source>
</evidence>
<dbReference type="AlphaFoldDB" id="A0A062UH71"/>
<dbReference type="PANTHER" id="PTHR30561">
    <property type="entry name" value="SMR FAMILY PROTON-DEPENDENT DRUG EFFLUX TRANSPORTER SUGE"/>
    <property type="match status" value="1"/>
</dbReference>
<evidence type="ECO:0000256" key="8">
    <source>
        <dbReference type="ARBA" id="ARBA00022989"/>
    </source>
</evidence>
<feature type="domain" description="EamA" evidence="12">
    <location>
        <begin position="41"/>
        <end position="117"/>
    </location>
</feature>
<dbReference type="InterPro" id="IPR000620">
    <property type="entry name" value="EamA_dom"/>
</dbReference>
<dbReference type="SUPFAM" id="SSF103481">
    <property type="entry name" value="Multidrug resistance efflux transporter EmrE"/>
    <property type="match status" value="1"/>
</dbReference>
<comment type="caution">
    <text evidence="13">The sequence shown here is derived from an EMBL/GenBank/DDBJ whole genome shotgun (WGS) entry which is preliminary data.</text>
</comment>
<dbReference type="RefSeq" id="WP_051601040.1">
    <property type="nucleotide sequence ID" value="NZ_AWFF01000002.1"/>
</dbReference>
<keyword evidence="14" id="KW-1185">Reference proteome</keyword>
<dbReference type="PATRIC" id="fig|1280946.3.peg.373"/>
<comment type="subcellular location">
    <subcellularLocation>
        <location evidence="1">Cell membrane</location>
        <topology evidence="1">Multi-pass membrane protein</topology>
    </subcellularLocation>
</comment>
<feature type="transmembrane region" description="Helical" evidence="11">
    <location>
        <begin position="100"/>
        <end position="117"/>
    </location>
</feature>
<feature type="transmembrane region" description="Helical" evidence="11">
    <location>
        <begin position="78"/>
        <end position="94"/>
    </location>
</feature>
<evidence type="ECO:0000256" key="3">
    <source>
        <dbReference type="ARBA" id="ARBA00022516"/>
    </source>
</evidence>
<keyword evidence="10 11" id="KW-0472">Membrane</keyword>
<dbReference type="GO" id="GO:0009245">
    <property type="term" value="P:lipid A biosynthetic process"/>
    <property type="evidence" value="ECO:0007669"/>
    <property type="project" value="UniProtKB-KW"/>
</dbReference>
<dbReference type="EMBL" id="AWFF01000002">
    <property type="protein sequence ID" value="KCZ57058.1"/>
    <property type="molecule type" value="Genomic_DNA"/>
</dbReference>
<evidence type="ECO:0000256" key="5">
    <source>
        <dbReference type="ARBA" id="ARBA00022556"/>
    </source>
</evidence>
<keyword evidence="2" id="KW-1003">Cell membrane</keyword>
<keyword evidence="6 11" id="KW-0812">Transmembrane</keyword>
<reference evidence="13 14" key="1">
    <citation type="journal article" date="2014" name="Antonie Van Leeuwenhoek">
        <title>Hyphomonas beringensis sp. nov. and Hyphomonas chukchiensis sp. nov., isolated from surface seawater of the Bering Sea and Chukchi Sea.</title>
        <authorList>
            <person name="Li C."/>
            <person name="Lai Q."/>
            <person name="Li G."/>
            <person name="Dong C."/>
            <person name="Wang J."/>
            <person name="Liao Y."/>
            <person name="Shao Z."/>
        </authorList>
    </citation>
    <scope>NUCLEOTIDE SEQUENCE [LARGE SCALE GENOMIC DNA]</scope>
    <source>
        <strain evidence="13 14">25B14_1</strain>
    </source>
</reference>
<feature type="transmembrane region" description="Helical" evidence="11">
    <location>
        <begin position="45"/>
        <end position="66"/>
    </location>
</feature>
<organism evidence="13 14">
    <name type="scientific">Hyphomonas beringensis</name>
    <dbReference type="NCBI Taxonomy" id="1280946"/>
    <lineage>
        <taxon>Bacteria</taxon>
        <taxon>Pseudomonadati</taxon>
        <taxon>Pseudomonadota</taxon>
        <taxon>Alphaproteobacteria</taxon>
        <taxon>Hyphomonadales</taxon>
        <taxon>Hyphomonadaceae</taxon>
        <taxon>Hyphomonas</taxon>
    </lineage>
</organism>
<dbReference type="eggNOG" id="COG2076">
    <property type="taxonomic scope" value="Bacteria"/>
</dbReference>
<evidence type="ECO:0000313" key="14">
    <source>
        <dbReference type="Proteomes" id="UP000027037"/>
    </source>
</evidence>
<evidence type="ECO:0000256" key="11">
    <source>
        <dbReference type="SAM" id="Phobius"/>
    </source>
</evidence>
<gene>
    <name evidence="13" type="ORF">HY29_07895</name>
</gene>
<dbReference type="GO" id="GO:0005886">
    <property type="term" value="C:plasma membrane"/>
    <property type="evidence" value="ECO:0007669"/>
    <property type="project" value="UniProtKB-SubCell"/>
</dbReference>
<dbReference type="GO" id="GO:0022857">
    <property type="term" value="F:transmembrane transporter activity"/>
    <property type="evidence" value="ECO:0007669"/>
    <property type="project" value="InterPro"/>
</dbReference>
<keyword evidence="3" id="KW-0444">Lipid biosynthesis</keyword>
<dbReference type="OrthoDB" id="7189096at2"/>
<dbReference type="Pfam" id="PF00892">
    <property type="entry name" value="EamA"/>
    <property type="match status" value="1"/>
</dbReference>
<evidence type="ECO:0000256" key="4">
    <source>
        <dbReference type="ARBA" id="ARBA00022519"/>
    </source>
</evidence>
<dbReference type="Proteomes" id="UP000027037">
    <property type="component" value="Unassembled WGS sequence"/>
</dbReference>
<evidence type="ECO:0000256" key="1">
    <source>
        <dbReference type="ARBA" id="ARBA00004651"/>
    </source>
</evidence>
<dbReference type="InterPro" id="IPR037185">
    <property type="entry name" value="EmrE-like"/>
</dbReference>
<proteinExistence type="predicted"/>
<dbReference type="GO" id="GO:0009103">
    <property type="term" value="P:lipopolysaccharide biosynthetic process"/>
    <property type="evidence" value="ECO:0007669"/>
    <property type="project" value="UniProtKB-KW"/>
</dbReference>
<accession>A0A062UH71</accession>
<name>A0A062UH71_9PROT</name>
<keyword evidence="7" id="KW-0448">Lipopolysaccharide biosynthesis</keyword>
<dbReference type="PANTHER" id="PTHR30561:SF9">
    <property type="entry name" value="4-AMINO-4-DEOXY-L-ARABINOSE-PHOSPHOUNDECAPRENOL FLIPPASE SUBUNIT ARNF-RELATED"/>
    <property type="match status" value="1"/>
</dbReference>
<evidence type="ECO:0000256" key="7">
    <source>
        <dbReference type="ARBA" id="ARBA00022985"/>
    </source>
</evidence>
<keyword evidence="9" id="KW-0443">Lipid metabolism</keyword>
<evidence type="ECO:0000256" key="6">
    <source>
        <dbReference type="ARBA" id="ARBA00022692"/>
    </source>
</evidence>
<evidence type="ECO:0000256" key="10">
    <source>
        <dbReference type="ARBA" id="ARBA00023136"/>
    </source>
</evidence>
<dbReference type="Gene3D" id="1.10.3730.20">
    <property type="match status" value="1"/>
</dbReference>
<evidence type="ECO:0000256" key="2">
    <source>
        <dbReference type="ARBA" id="ARBA00022475"/>
    </source>
</evidence>